<reference evidence="5 8" key="2">
    <citation type="submission" date="2020-08" db="EMBL/GenBank/DDBJ databases">
        <title>Genomic Encyclopedia of Type Strains, Phase IV (KMG-IV): sequencing the most valuable type-strain genomes for metagenomic binning, comparative biology and taxonomic classification.</title>
        <authorList>
            <person name="Goeker M."/>
        </authorList>
    </citation>
    <scope>NUCLEOTIDE SEQUENCE [LARGE SCALE GENOMIC DNA]</scope>
    <source>
        <strain evidence="5 8">DSM 100021</strain>
    </source>
</reference>
<dbReference type="PANTHER" id="PTHR43213:SF5">
    <property type="entry name" value="BIFUNCTIONAL DTTP_UTP PYROPHOSPHATASE_METHYLTRANSFERASE PROTEIN-RELATED"/>
    <property type="match status" value="1"/>
</dbReference>
<dbReference type="InterPro" id="IPR003697">
    <property type="entry name" value="Maf-like"/>
</dbReference>
<sequence>MAGKRKLILASGSPRRVELLRQVGLEADRLMPMDLDESPLKNEQPRSLARRLATDKAKAALDAIEDEADWKGSFILAADTVVAVGRRVLPKTEYSDEAIAALNLLSGRNHWVFTGVCLITPDRKVRQKVVESKVRFKRLSDSEINAYILSGEWRGKAGAYAIQGIAGSFVQKLVGSYPNVVGLPLYETVQLLAGEGMDVQARWPEG</sequence>
<accession>A0A1Q9AC15</accession>
<dbReference type="NCBIfam" id="NF002401">
    <property type="entry name" value="PRK01441.1"/>
    <property type="match status" value="1"/>
</dbReference>
<keyword evidence="4" id="KW-0963">Cytoplasm</keyword>
<comment type="function">
    <text evidence="4">Nucleoside triphosphate pyrophosphatase that hydrolyzes dTTP and UTP. May have a dual role in cell division arrest and in preventing the incorporation of modified nucleotides into cellular nucleic acids.</text>
</comment>
<evidence type="ECO:0000313" key="7">
    <source>
        <dbReference type="Proteomes" id="UP000185598"/>
    </source>
</evidence>
<dbReference type="AlphaFoldDB" id="A0A1Q9AC15"/>
<comment type="caution">
    <text evidence="6">The sequence shown here is derived from an EMBL/GenBank/DDBJ whole genome shotgun (WGS) entry which is preliminary data.</text>
</comment>
<organism evidence="6 7">
    <name type="scientific">Allorhizobium taibaishanense</name>
    <dbReference type="NCBI Taxonomy" id="887144"/>
    <lineage>
        <taxon>Bacteria</taxon>
        <taxon>Pseudomonadati</taxon>
        <taxon>Pseudomonadota</taxon>
        <taxon>Alphaproteobacteria</taxon>
        <taxon>Hyphomicrobiales</taxon>
        <taxon>Rhizobiaceae</taxon>
        <taxon>Rhizobium/Agrobacterium group</taxon>
        <taxon>Allorhizobium</taxon>
    </lineage>
</organism>
<dbReference type="GO" id="GO:0009117">
    <property type="term" value="P:nucleotide metabolic process"/>
    <property type="evidence" value="ECO:0007669"/>
    <property type="project" value="UniProtKB-KW"/>
</dbReference>
<dbReference type="OrthoDB" id="9807767at2"/>
<comment type="catalytic activity">
    <reaction evidence="4">
        <text>UTP + H2O = UMP + diphosphate + H(+)</text>
        <dbReference type="Rhea" id="RHEA:29395"/>
        <dbReference type="ChEBI" id="CHEBI:15377"/>
        <dbReference type="ChEBI" id="CHEBI:15378"/>
        <dbReference type="ChEBI" id="CHEBI:33019"/>
        <dbReference type="ChEBI" id="CHEBI:46398"/>
        <dbReference type="ChEBI" id="CHEBI:57865"/>
        <dbReference type="EC" id="3.6.1.9"/>
    </reaction>
</comment>
<dbReference type="STRING" id="887144.BJF91_02415"/>
<evidence type="ECO:0000256" key="3">
    <source>
        <dbReference type="ARBA" id="ARBA00023080"/>
    </source>
</evidence>
<evidence type="ECO:0000313" key="6">
    <source>
        <dbReference type="EMBL" id="OLP52397.1"/>
    </source>
</evidence>
<keyword evidence="3 4" id="KW-0546">Nucleotide metabolism</keyword>
<dbReference type="Proteomes" id="UP000185598">
    <property type="component" value="Unassembled WGS sequence"/>
</dbReference>
<dbReference type="EMBL" id="MKIN01000014">
    <property type="protein sequence ID" value="OLP52397.1"/>
    <property type="molecule type" value="Genomic_DNA"/>
</dbReference>
<dbReference type="GO" id="GO:0005737">
    <property type="term" value="C:cytoplasm"/>
    <property type="evidence" value="ECO:0007669"/>
    <property type="project" value="UniProtKB-SubCell"/>
</dbReference>
<dbReference type="SUPFAM" id="SSF52972">
    <property type="entry name" value="ITPase-like"/>
    <property type="match status" value="1"/>
</dbReference>
<feature type="site" description="Important for substrate specificity" evidence="4">
    <location>
        <position position="15"/>
    </location>
</feature>
<evidence type="ECO:0000313" key="5">
    <source>
        <dbReference type="EMBL" id="MBB4010293.1"/>
    </source>
</evidence>
<dbReference type="InterPro" id="IPR029001">
    <property type="entry name" value="ITPase-like_fam"/>
</dbReference>
<comment type="catalytic activity">
    <reaction evidence="4">
        <text>dTTP + H2O = dTMP + diphosphate + H(+)</text>
        <dbReference type="Rhea" id="RHEA:28534"/>
        <dbReference type="ChEBI" id="CHEBI:15377"/>
        <dbReference type="ChEBI" id="CHEBI:15378"/>
        <dbReference type="ChEBI" id="CHEBI:33019"/>
        <dbReference type="ChEBI" id="CHEBI:37568"/>
        <dbReference type="ChEBI" id="CHEBI:63528"/>
        <dbReference type="EC" id="3.6.1.9"/>
    </reaction>
</comment>
<dbReference type="RefSeq" id="WP_075612538.1">
    <property type="nucleotide sequence ID" value="NZ_JACIED010000007.1"/>
</dbReference>
<dbReference type="HAMAP" id="MF_00528">
    <property type="entry name" value="Maf"/>
    <property type="match status" value="1"/>
</dbReference>
<evidence type="ECO:0000256" key="2">
    <source>
        <dbReference type="ARBA" id="ARBA00022801"/>
    </source>
</evidence>
<comment type="caution">
    <text evidence="4">Lacks conserved residue(s) required for the propagation of feature annotation.</text>
</comment>
<feature type="site" description="Important for substrate specificity" evidence="4">
    <location>
        <position position="80"/>
    </location>
</feature>
<comment type="cofactor">
    <cofactor evidence="1 4">
        <name>a divalent metal cation</name>
        <dbReference type="ChEBI" id="CHEBI:60240"/>
    </cofactor>
</comment>
<evidence type="ECO:0000256" key="4">
    <source>
        <dbReference type="HAMAP-Rule" id="MF_00528"/>
    </source>
</evidence>
<dbReference type="GO" id="GO:0047429">
    <property type="term" value="F:nucleoside triphosphate diphosphatase activity"/>
    <property type="evidence" value="ECO:0007669"/>
    <property type="project" value="UniProtKB-EC"/>
</dbReference>
<feature type="site" description="Important for substrate specificity" evidence="4">
    <location>
        <position position="163"/>
    </location>
</feature>
<dbReference type="EMBL" id="JACIED010000007">
    <property type="protein sequence ID" value="MBB4010293.1"/>
    <property type="molecule type" value="Genomic_DNA"/>
</dbReference>
<dbReference type="NCBIfam" id="TIGR00172">
    <property type="entry name" value="maf"/>
    <property type="match status" value="1"/>
</dbReference>
<comment type="similarity">
    <text evidence="4">Belongs to the Maf family. YhdE subfamily.</text>
</comment>
<proteinExistence type="inferred from homology"/>
<reference evidence="6 7" key="1">
    <citation type="submission" date="2016-09" db="EMBL/GenBank/DDBJ databases">
        <title>Rhizobium oryziradicis sp. nov., isolated from the root of rice.</title>
        <authorList>
            <person name="Zhao J."/>
            <person name="Zhang X."/>
        </authorList>
    </citation>
    <scope>NUCLEOTIDE SEQUENCE [LARGE SCALE GENOMIC DNA]</scope>
    <source>
        <strain evidence="6 7">14971</strain>
    </source>
</reference>
<evidence type="ECO:0000313" key="8">
    <source>
        <dbReference type="Proteomes" id="UP000544107"/>
    </source>
</evidence>
<dbReference type="PIRSF" id="PIRSF006305">
    <property type="entry name" value="Maf"/>
    <property type="match status" value="1"/>
</dbReference>
<keyword evidence="2 4" id="KW-0378">Hydrolase</keyword>
<protein>
    <recommendedName>
        <fullName evidence="4">dTTP/UTP pyrophosphatase</fullName>
        <shortName evidence="4">dTTPase/UTPase</shortName>
        <ecNumber evidence="4">3.6.1.9</ecNumber>
    </recommendedName>
    <alternativeName>
        <fullName evidence="4">Nucleoside triphosphate pyrophosphatase</fullName>
    </alternativeName>
    <alternativeName>
        <fullName evidence="4">Nucleotide pyrophosphatase</fullName>
        <shortName evidence="4">Nucleotide PPase</shortName>
    </alternativeName>
</protein>
<dbReference type="CDD" id="cd00555">
    <property type="entry name" value="Maf"/>
    <property type="match status" value="1"/>
</dbReference>
<dbReference type="Gene3D" id="3.90.950.10">
    <property type="match status" value="1"/>
</dbReference>
<keyword evidence="7" id="KW-1185">Reference proteome</keyword>
<gene>
    <name evidence="6" type="ORF">BJF91_02415</name>
    <name evidence="5" type="ORF">GGQ71_004591</name>
</gene>
<comment type="subcellular location">
    <subcellularLocation>
        <location evidence="4">Cytoplasm</location>
    </subcellularLocation>
</comment>
<name>A0A1Q9AC15_9HYPH</name>
<dbReference type="Proteomes" id="UP000544107">
    <property type="component" value="Unassembled WGS sequence"/>
</dbReference>
<dbReference type="Pfam" id="PF02545">
    <property type="entry name" value="Maf"/>
    <property type="match status" value="1"/>
</dbReference>
<evidence type="ECO:0000256" key="1">
    <source>
        <dbReference type="ARBA" id="ARBA00001968"/>
    </source>
</evidence>
<dbReference type="EC" id="3.6.1.9" evidence="4"/>
<dbReference type="PANTHER" id="PTHR43213">
    <property type="entry name" value="BIFUNCTIONAL DTTP/UTP PYROPHOSPHATASE/METHYLTRANSFERASE PROTEIN-RELATED"/>
    <property type="match status" value="1"/>
</dbReference>
<feature type="active site" description="Proton acceptor" evidence="4">
    <location>
        <position position="79"/>
    </location>
</feature>